<reference evidence="6 7" key="1">
    <citation type="submission" date="2021-05" db="EMBL/GenBank/DDBJ databases">
        <authorList>
            <person name="Zahm M."/>
            <person name="Klopp C."/>
            <person name="Cabau C."/>
            <person name="Kuhl H."/>
            <person name="Suciu R."/>
            <person name="Ciorpac M."/>
            <person name="Holostenco D."/>
            <person name="Gessner J."/>
            <person name="Wuertz S."/>
            <person name="Hohne C."/>
            <person name="Stock M."/>
            <person name="Gislard M."/>
            <person name="Lluch J."/>
            <person name="Milhes M."/>
            <person name="Lampietro C."/>
            <person name="Lopez Roques C."/>
            <person name="Donnadieu C."/>
            <person name="Du K."/>
            <person name="Schartl M."/>
            <person name="Guiguen Y."/>
        </authorList>
    </citation>
    <scope>NUCLEOTIDE SEQUENCE [LARGE SCALE GENOMIC DNA]</scope>
    <source>
        <strain evidence="6">Hh-F2</strain>
        <tissue evidence="6">Blood</tissue>
    </source>
</reference>
<dbReference type="PANTHER" id="PTHR46845:SF2">
    <property type="entry name" value="INSULIN-LIKE GROWTH FACTOR 3"/>
    <property type="match status" value="1"/>
</dbReference>
<dbReference type="PRINTS" id="PR00276">
    <property type="entry name" value="INSULINFAMLY"/>
</dbReference>
<dbReference type="PANTHER" id="PTHR46845">
    <property type="entry name" value="INSULIN-LIKE GROWTH FACTOR I"/>
    <property type="match status" value="1"/>
</dbReference>
<evidence type="ECO:0000313" key="5">
    <source>
        <dbReference type="EMBL" id="KAK6470453.1"/>
    </source>
</evidence>
<sequence>MISSVCAKLPAGCVPSTRRLCVLKVSSLKAVWVLYPVLCLVMLPQRCGAMARARCGRELVEDLQFVCGDRGFHYSKSSRYGIRGRVRGIVDLCCVRGCDLQLLEAYCAKPKQPLKPTPKPGSTATQQLTHPKRLARDLTSAHGRNRQIVFKQHPSRYVWPSQFRRMERVNPAPNLRFLILRRSAQQSEVLLKRLFRKARAGRSSVGT</sequence>
<feature type="domain" description="Insulin-like" evidence="4">
    <location>
        <begin position="52"/>
        <end position="107"/>
    </location>
</feature>
<protein>
    <submittedName>
        <fullName evidence="6">Insulin-like growth factor I-A</fullName>
    </submittedName>
</protein>
<dbReference type="InterPro" id="IPR022353">
    <property type="entry name" value="Insulin_CS"/>
</dbReference>
<dbReference type="PROSITE" id="PS00262">
    <property type="entry name" value="INSULIN"/>
    <property type="match status" value="1"/>
</dbReference>
<keyword evidence="3" id="KW-0964">Secreted</keyword>
<name>A0ABR0YI91_HUSHU</name>
<dbReference type="SUPFAM" id="SSF56994">
    <property type="entry name" value="Insulin-like"/>
    <property type="match status" value="1"/>
</dbReference>
<dbReference type="Proteomes" id="UP001369086">
    <property type="component" value="Unassembled WGS sequence"/>
</dbReference>
<accession>A0ABR0YI91</accession>
<dbReference type="InterPro" id="IPR036438">
    <property type="entry name" value="Insulin-like_sf"/>
</dbReference>
<dbReference type="EMBL" id="JAHFZB010000035">
    <property type="protein sequence ID" value="KAK6470453.1"/>
    <property type="molecule type" value="Genomic_DNA"/>
</dbReference>
<evidence type="ECO:0000256" key="2">
    <source>
        <dbReference type="ARBA" id="ARBA00023157"/>
    </source>
</evidence>
<comment type="subcellular location">
    <subcellularLocation>
        <location evidence="3">Secreted</location>
    </subcellularLocation>
</comment>
<comment type="caution">
    <text evidence="6">The sequence shown here is derived from an EMBL/GenBank/DDBJ whole genome shotgun (WGS) entry which is preliminary data.</text>
</comment>
<dbReference type="Gene3D" id="1.10.100.10">
    <property type="entry name" value="Insulin-like"/>
    <property type="match status" value="1"/>
</dbReference>
<dbReference type="Pfam" id="PF00049">
    <property type="entry name" value="Insulin"/>
    <property type="match status" value="2"/>
</dbReference>
<keyword evidence="7" id="KW-1185">Reference proteome</keyword>
<dbReference type="InterPro" id="IPR016179">
    <property type="entry name" value="Insulin-like"/>
</dbReference>
<keyword evidence="2" id="KW-1015">Disulfide bond</keyword>
<dbReference type="SMART" id="SM00078">
    <property type="entry name" value="IlGF"/>
    <property type="match status" value="1"/>
</dbReference>
<gene>
    <name evidence="6" type="ORF">HHUSO_G29153</name>
    <name evidence="5" type="ORF">HHUSO_G30667</name>
</gene>
<evidence type="ECO:0000256" key="1">
    <source>
        <dbReference type="ARBA" id="ARBA00009034"/>
    </source>
</evidence>
<evidence type="ECO:0000313" key="6">
    <source>
        <dbReference type="EMBL" id="KAK6472126.1"/>
    </source>
</evidence>
<evidence type="ECO:0000259" key="4">
    <source>
        <dbReference type="SMART" id="SM00078"/>
    </source>
</evidence>
<evidence type="ECO:0000313" key="7">
    <source>
        <dbReference type="Proteomes" id="UP001369086"/>
    </source>
</evidence>
<proteinExistence type="inferred from homology"/>
<organism evidence="6 7">
    <name type="scientific">Huso huso</name>
    <name type="common">Beluga</name>
    <name type="synonym">Acipenser huso</name>
    <dbReference type="NCBI Taxonomy" id="61971"/>
    <lineage>
        <taxon>Eukaryota</taxon>
        <taxon>Metazoa</taxon>
        <taxon>Chordata</taxon>
        <taxon>Craniata</taxon>
        <taxon>Vertebrata</taxon>
        <taxon>Euteleostomi</taxon>
        <taxon>Actinopterygii</taxon>
        <taxon>Chondrostei</taxon>
        <taxon>Acipenseriformes</taxon>
        <taxon>Acipenseridae</taxon>
        <taxon>Huso</taxon>
    </lineage>
</organism>
<dbReference type="InterPro" id="IPR022352">
    <property type="entry name" value="Ins/IGF/rlx"/>
</dbReference>
<evidence type="ECO:0000256" key="3">
    <source>
        <dbReference type="RuleBase" id="RU000406"/>
    </source>
</evidence>
<dbReference type="EMBL" id="JAHFZB010000030">
    <property type="protein sequence ID" value="KAK6472126.1"/>
    <property type="molecule type" value="Genomic_DNA"/>
</dbReference>
<comment type="similarity">
    <text evidence="1 3">Belongs to the insulin family.</text>
</comment>